<organism evidence="1 2">
    <name type="scientific">Cutibacterium porci</name>
    <dbReference type="NCBI Taxonomy" id="2605781"/>
    <lineage>
        <taxon>Bacteria</taxon>
        <taxon>Bacillati</taxon>
        <taxon>Actinomycetota</taxon>
        <taxon>Actinomycetes</taxon>
        <taxon>Propionibacteriales</taxon>
        <taxon>Propionibacteriaceae</taxon>
        <taxon>Cutibacterium</taxon>
    </lineage>
</organism>
<keyword evidence="1" id="KW-0808">Transferase</keyword>
<reference evidence="1 2" key="1">
    <citation type="submission" date="2019-08" db="EMBL/GenBank/DDBJ databases">
        <title>In-depth cultivation of the pig gut microbiome towards novel bacterial diversity and tailored functional studies.</title>
        <authorList>
            <person name="Wylensek D."/>
            <person name="Hitch T.C.A."/>
            <person name="Clavel T."/>
        </authorList>
    </citation>
    <scope>NUCLEOTIDE SEQUENCE [LARGE SCALE GENOMIC DNA]</scope>
    <source>
        <strain evidence="1 2">WCA-380-WT-3A</strain>
    </source>
</reference>
<sequence length="172" mass="19433">MAHVPELRLDDFYRDLDEPGLPRIHDMVDWDDVASWKLPAAVEALRELATVGHTVVPCYDIAQSRADGTHVVEADDAPVILAEGIFALDVLEPCLQIGLNVVPIWLDRPRWFNFVRRLIRDVRQQRKSRRVLVRRGLALCRAEPAMRSRAIVVGFQPMSMRRASAAVAALMS</sequence>
<proteinExistence type="predicted"/>
<dbReference type="InterPro" id="IPR027417">
    <property type="entry name" value="P-loop_NTPase"/>
</dbReference>
<protein>
    <submittedName>
        <fullName evidence="1">Uridine kinase</fullName>
    </submittedName>
</protein>
<keyword evidence="1" id="KW-0418">Kinase</keyword>
<gene>
    <name evidence="1" type="ORF">FYJ43_08010</name>
</gene>
<comment type="caution">
    <text evidence="1">The sequence shown here is derived from an EMBL/GenBank/DDBJ whole genome shotgun (WGS) entry which is preliminary data.</text>
</comment>
<dbReference type="Gene3D" id="3.40.50.300">
    <property type="entry name" value="P-loop containing nucleotide triphosphate hydrolases"/>
    <property type="match status" value="1"/>
</dbReference>
<evidence type="ECO:0000313" key="2">
    <source>
        <dbReference type="Proteomes" id="UP000466104"/>
    </source>
</evidence>
<dbReference type="EMBL" id="VUMG01000003">
    <property type="protein sequence ID" value="MSS45982.1"/>
    <property type="molecule type" value="Genomic_DNA"/>
</dbReference>
<accession>A0A7K0J7P6</accession>
<dbReference type="AlphaFoldDB" id="A0A7K0J7P6"/>
<evidence type="ECO:0000313" key="1">
    <source>
        <dbReference type="EMBL" id="MSS45982.1"/>
    </source>
</evidence>
<keyword evidence="2" id="KW-1185">Reference proteome</keyword>
<dbReference type="Proteomes" id="UP000466104">
    <property type="component" value="Unassembled WGS sequence"/>
</dbReference>
<name>A0A7K0J7P6_9ACTN</name>
<dbReference type="GO" id="GO:0016301">
    <property type="term" value="F:kinase activity"/>
    <property type="evidence" value="ECO:0007669"/>
    <property type="project" value="UniProtKB-KW"/>
</dbReference>